<dbReference type="RefSeq" id="XP_018127160.1">
    <property type="nucleotide sequence ID" value="XM_018278202.2"/>
</dbReference>
<feature type="compositionally biased region" description="Polar residues" evidence="1">
    <location>
        <begin position="116"/>
        <end position="131"/>
    </location>
</feature>
<dbReference type="GeneID" id="28842169"/>
<feature type="compositionally biased region" description="Basic and acidic residues" evidence="1">
    <location>
        <begin position="337"/>
        <end position="349"/>
    </location>
</feature>
<evidence type="ECO:0000313" key="4">
    <source>
        <dbReference type="Proteomes" id="UP000091956"/>
    </source>
</evidence>
<dbReference type="PANTHER" id="PTHR42081:SF1">
    <property type="entry name" value="ZINC FINGER PROTEIN DHHC DOMAIN CONTAINING PROTEIN"/>
    <property type="match status" value="1"/>
</dbReference>
<feature type="compositionally biased region" description="Basic and acidic residues" evidence="1">
    <location>
        <begin position="690"/>
        <end position="708"/>
    </location>
</feature>
<dbReference type="Proteomes" id="UP000091956">
    <property type="component" value="Unassembled WGS sequence"/>
</dbReference>
<feature type="compositionally biased region" description="Basic residues" evidence="1">
    <location>
        <begin position="996"/>
        <end position="1014"/>
    </location>
</feature>
<dbReference type="InterPro" id="IPR058348">
    <property type="entry name" value="DUF8035"/>
</dbReference>
<dbReference type="OrthoDB" id="5418088at2759"/>
<feature type="compositionally biased region" description="Basic and acidic residues" evidence="1">
    <location>
        <begin position="375"/>
        <end position="425"/>
    </location>
</feature>
<evidence type="ECO:0000256" key="1">
    <source>
        <dbReference type="SAM" id="MobiDB-lite"/>
    </source>
</evidence>
<keyword evidence="4" id="KW-1185">Reference proteome</keyword>
<feature type="compositionally biased region" description="Basic and acidic residues" evidence="1">
    <location>
        <begin position="248"/>
        <end position="260"/>
    </location>
</feature>
<feature type="compositionally biased region" description="Basic and acidic residues" evidence="1">
    <location>
        <begin position="717"/>
        <end position="748"/>
    </location>
</feature>
<dbReference type="STRING" id="342668.A0A1B8GCB7"/>
<proteinExistence type="predicted"/>
<name>A0A1B8GCB7_9PEZI</name>
<sequence length="1057" mass="122460">MSDRRPPRPRSPAMYNPARASAPSINYGKYNDLHDLPAPMPRPADRGAPPPVVTHYKIAPPPSEIPRSDPREGSSHSRRATLDSNPRPVIVTADARYPGAAQGGGGPASPVRDNYRSSQENDVYTIPSSSTRRGDYRRGQYNMSVDNADISGSLDRESGKDRLMRVGSGREGAIYPRSRPIHSDTLVRVPDNVADYGDNDYGYTNPRDLVQYDLDLDRAPRRRPRRESYEASRSSRPSSISSYGDITRSYEPRERERERGPPPSSRGFDKIPPPRGPVYDAGGMHMPMPHEHLSSFGAPYASDSQERRSSTRRPVSVYNEEPERRKYAADAYDMSEDEMRDRRPRRTDTFDEGIETRGFGIRAEVPPVPAAPVPERVDRSEKHEYERAEKHEKGERGEREEVEYERRHGHEERKHGHDDRKHGKEAVAAGLSVAAAALGLGAMKGGREEEREREERERRRGRDSDEERRRRREKEEEQVDLGGRDHGERRRERDSDEERRRRREKEDEAVDLSSRDHVDRRRERDSDEERRRRREVKNEDPVVNLTGRDPVERLPPRPEKVPRDDSDVESRRRREKEKPYREDIDKDYRRRDEKEPTSSDKDQPPPIVDLNGRNPVEKPVYKEDLSHREPVIEIPDRRRHNHHSPSPPTSRHDSRASPPTIDTFAPRSRKDRIRTDESNISSPTTFNAKDAMDLRALREALNSKDKDPSPPPIPPKEPLRENERERERDRPSRESTDLPLRDGARNRDSATASRESTDLPLRDAPRPRDTDRDRPSRESTDLPPRDATRRDPDVPRPRDTDRDRPSRESTDLPPRDPTRSQTSERFDPRDPRDLASIRAELSRASASASAPVPAPPAPRERRSSSSHSTERRTGPRLVSPPRPSSGKAEDARPVKGILKPGRQKWPEDPTPIREGVAPLKDAKRDGGVPADARWTKISRKLVNPEALERGRERYEAREEFVIVLRVLSKEEVQGYATETQSIRAAREAEDEDRDDRRRRRKERHERHRRERHHREDRDEGEDYDYERRRHRREREREYESHSESDTSEDERVSRRRD</sequence>
<accession>A0A1B8GCB7</accession>
<reference evidence="4" key="2">
    <citation type="journal article" date="2018" name="Nat. Commun.">
        <title>Extreme sensitivity to ultraviolet light in the fungal pathogen causing white-nose syndrome of bats.</title>
        <authorList>
            <person name="Palmer J.M."/>
            <person name="Drees K.P."/>
            <person name="Foster J.T."/>
            <person name="Lindner D.L."/>
        </authorList>
    </citation>
    <scope>NUCLEOTIDE SEQUENCE [LARGE SCALE GENOMIC DNA]</scope>
    <source>
        <strain evidence="4">UAMH 10579</strain>
    </source>
</reference>
<evidence type="ECO:0000313" key="3">
    <source>
        <dbReference type="EMBL" id="OBT93427.1"/>
    </source>
</evidence>
<dbReference type="PANTHER" id="PTHR42081">
    <property type="entry name" value="ZINC FINGER PROTEIN DHHC DOMAIN CONTAINING PROTEIN"/>
    <property type="match status" value="1"/>
</dbReference>
<organism evidence="3 4">
    <name type="scientific">Pseudogymnoascus verrucosus</name>
    <dbReference type="NCBI Taxonomy" id="342668"/>
    <lineage>
        <taxon>Eukaryota</taxon>
        <taxon>Fungi</taxon>
        <taxon>Dikarya</taxon>
        <taxon>Ascomycota</taxon>
        <taxon>Pezizomycotina</taxon>
        <taxon>Leotiomycetes</taxon>
        <taxon>Thelebolales</taxon>
        <taxon>Thelebolaceae</taxon>
        <taxon>Pseudogymnoascus</taxon>
    </lineage>
</organism>
<protein>
    <recommendedName>
        <fullName evidence="2">DUF8035 domain-containing protein</fullName>
    </recommendedName>
</protein>
<feature type="compositionally biased region" description="Basic and acidic residues" evidence="1">
    <location>
        <begin position="858"/>
        <end position="873"/>
    </location>
</feature>
<feature type="domain" description="DUF8035" evidence="2">
    <location>
        <begin position="931"/>
        <end position="985"/>
    </location>
</feature>
<feature type="compositionally biased region" description="Low complexity" evidence="1">
    <location>
        <begin position="836"/>
        <end position="851"/>
    </location>
</feature>
<dbReference type="EMBL" id="KV460254">
    <property type="protein sequence ID" value="OBT93427.1"/>
    <property type="molecule type" value="Genomic_DNA"/>
</dbReference>
<feature type="compositionally biased region" description="Basic and acidic residues" evidence="1">
    <location>
        <begin position="549"/>
        <end position="603"/>
    </location>
</feature>
<feature type="region of interest" description="Disordered" evidence="1">
    <location>
        <begin position="969"/>
        <end position="1057"/>
    </location>
</feature>
<feature type="compositionally biased region" description="Polar residues" evidence="1">
    <location>
        <begin position="678"/>
        <end position="687"/>
    </location>
</feature>
<gene>
    <name evidence="3" type="ORF">VE01_08783</name>
</gene>
<reference evidence="3 4" key="1">
    <citation type="submission" date="2016-03" db="EMBL/GenBank/DDBJ databases">
        <title>Comparative genomics of Pseudogymnoascus destructans, the fungus causing white-nose syndrome of bats.</title>
        <authorList>
            <person name="Palmer J.M."/>
            <person name="Drees K.P."/>
            <person name="Foster J.T."/>
            <person name="Lindner D.L."/>
        </authorList>
    </citation>
    <scope>NUCLEOTIDE SEQUENCE [LARGE SCALE GENOMIC DNA]</scope>
    <source>
        <strain evidence="3 4">UAMH 10579</strain>
    </source>
</reference>
<feature type="compositionally biased region" description="Basic and acidic residues" evidence="1">
    <location>
        <begin position="615"/>
        <end position="636"/>
    </location>
</feature>
<dbReference type="AlphaFoldDB" id="A0A1B8GCB7"/>
<feature type="region of interest" description="Disordered" evidence="1">
    <location>
        <begin position="1"/>
        <end position="161"/>
    </location>
</feature>
<feature type="compositionally biased region" description="Basic and acidic residues" evidence="1">
    <location>
        <begin position="513"/>
        <end position="540"/>
    </location>
</feature>
<evidence type="ECO:0000259" key="2">
    <source>
        <dbReference type="Pfam" id="PF26118"/>
    </source>
</evidence>
<feature type="compositionally biased region" description="Basic and acidic residues" evidence="1">
    <location>
        <begin position="1034"/>
        <end position="1057"/>
    </location>
</feature>
<feature type="compositionally biased region" description="Basic and acidic residues" evidence="1">
    <location>
        <begin position="755"/>
        <end position="835"/>
    </location>
</feature>
<feature type="compositionally biased region" description="Basic and acidic residues" evidence="1">
    <location>
        <begin position="482"/>
        <end position="499"/>
    </location>
</feature>
<feature type="compositionally biased region" description="Basic and acidic residues" evidence="1">
    <location>
        <begin position="445"/>
        <end position="468"/>
    </location>
</feature>
<feature type="compositionally biased region" description="Pro residues" evidence="1">
    <location>
        <begin position="38"/>
        <end position="52"/>
    </location>
</feature>
<feature type="compositionally biased region" description="Low complexity" evidence="1">
    <location>
        <begin position="231"/>
        <end position="243"/>
    </location>
</feature>
<dbReference type="Pfam" id="PF26118">
    <property type="entry name" value="DUF8035"/>
    <property type="match status" value="1"/>
</dbReference>
<feature type="compositionally biased region" description="Basic and acidic residues" evidence="1">
    <location>
        <begin position="66"/>
        <end position="75"/>
    </location>
</feature>
<feature type="compositionally biased region" description="Low complexity" evidence="1">
    <location>
        <begin position="426"/>
        <end position="441"/>
    </location>
</feature>
<feature type="region of interest" description="Disordered" evidence="1">
    <location>
        <begin position="191"/>
        <end position="931"/>
    </location>
</feature>